<protein>
    <submittedName>
        <fullName evidence="1">Uncharacterized protein</fullName>
    </submittedName>
</protein>
<dbReference type="Proteomes" id="UP000008144">
    <property type="component" value="Chromosome 2"/>
</dbReference>
<sequence length="61" mass="6937">MFRFDLAFVGVDVLIPAKRRDNPYEITGLKKMLPLSCPCVQLHSILRCVNQRSCFIATITP</sequence>
<proteinExistence type="predicted"/>
<keyword evidence="2" id="KW-1185">Reference proteome</keyword>
<dbReference type="InParanoid" id="H2XNH9"/>
<reference evidence="2" key="1">
    <citation type="journal article" date="2002" name="Science">
        <title>The draft genome of Ciona intestinalis: insights into chordate and vertebrate origins.</title>
        <authorList>
            <person name="Dehal P."/>
            <person name="Satou Y."/>
            <person name="Campbell R.K."/>
            <person name="Chapman J."/>
            <person name="Degnan B."/>
            <person name="De Tomaso A."/>
            <person name="Davidson B."/>
            <person name="Di Gregorio A."/>
            <person name="Gelpke M."/>
            <person name="Goodstein D.M."/>
            <person name="Harafuji N."/>
            <person name="Hastings K.E."/>
            <person name="Ho I."/>
            <person name="Hotta K."/>
            <person name="Huang W."/>
            <person name="Kawashima T."/>
            <person name="Lemaire P."/>
            <person name="Martinez D."/>
            <person name="Meinertzhagen I.A."/>
            <person name="Necula S."/>
            <person name="Nonaka M."/>
            <person name="Putnam N."/>
            <person name="Rash S."/>
            <person name="Saiga H."/>
            <person name="Satake M."/>
            <person name="Terry A."/>
            <person name="Yamada L."/>
            <person name="Wang H.G."/>
            <person name="Awazu S."/>
            <person name="Azumi K."/>
            <person name="Boore J."/>
            <person name="Branno M."/>
            <person name="Chin-Bow S."/>
            <person name="DeSantis R."/>
            <person name="Doyle S."/>
            <person name="Francino P."/>
            <person name="Keys D.N."/>
            <person name="Haga S."/>
            <person name="Hayashi H."/>
            <person name="Hino K."/>
            <person name="Imai K.S."/>
            <person name="Inaba K."/>
            <person name="Kano S."/>
            <person name="Kobayashi K."/>
            <person name="Kobayashi M."/>
            <person name="Lee B.I."/>
            <person name="Makabe K.W."/>
            <person name="Manohar C."/>
            <person name="Matassi G."/>
            <person name="Medina M."/>
            <person name="Mochizuki Y."/>
            <person name="Mount S."/>
            <person name="Morishita T."/>
            <person name="Miura S."/>
            <person name="Nakayama A."/>
            <person name="Nishizaka S."/>
            <person name="Nomoto H."/>
            <person name="Ohta F."/>
            <person name="Oishi K."/>
            <person name="Rigoutsos I."/>
            <person name="Sano M."/>
            <person name="Sasaki A."/>
            <person name="Sasakura Y."/>
            <person name="Shoguchi E."/>
            <person name="Shin-i T."/>
            <person name="Spagnuolo A."/>
            <person name="Stainier D."/>
            <person name="Suzuki M.M."/>
            <person name="Tassy O."/>
            <person name="Takatori N."/>
            <person name="Tokuoka M."/>
            <person name="Yagi K."/>
            <person name="Yoshizaki F."/>
            <person name="Wada S."/>
            <person name="Zhang C."/>
            <person name="Hyatt P.D."/>
            <person name="Larimer F."/>
            <person name="Detter C."/>
            <person name="Doggett N."/>
            <person name="Glavina T."/>
            <person name="Hawkins T."/>
            <person name="Richardson P."/>
            <person name="Lucas S."/>
            <person name="Kohara Y."/>
            <person name="Levine M."/>
            <person name="Satoh N."/>
            <person name="Rokhsar D.S."/>
        </authorList>
    </citation>
    <scope>NUCLEOTIDE SEQUENCE [LARGE SCALE GENOMIC DNA]</scope>
</reference>
<organism evidence="1 2">
    <name type="scientific">Ciona intestinalis</name>
    <name type="common">Transparent sea squirt</name>
    <name type="synonym">Ascidia intestinalis</name>
    <dbReference type="NCBI Taxonomy" id="7719"/>
    <lineage>
        <taxon>Eukaryota</taxon>
        <taxon>Metazoa</taxon>
        <taxon>Chordata</taxon>
        <taxon>Tunicata</taxon>
        <taxon>Ascidiacea</taxon>
        <taxon>Phlebobranchia</taxon>
        <taxon>Cionidae</taxon>
        <taxon>Ciona</taxon>
    </lineage>
</organism>
<dbReference type="Ensembl" id="ENSCINT00000032976.1">
    <property type="protein sequence ID" value="ENSCINP00000031212.1"/>
    <property type="gene ID" value="ENSCING00000023540.1"/>
</dbReference>
<reference evidence="1" key="2">
    <citation type="journal article" date="2008" name="Genome Biol.">
        <title>Improved genome assembly and evidence-based global gene model set for the chordate Ciona intestinalis: new insight into intron and operon populations.</title>
        <authorList>
            <person name="Satou Y."/>
            <person name="Mineta K."/>
            <person name="Ogasawara M."/>
            <person name="Sasakura Y."/>
            <person name="Shoguchi E."/>
            <person name="Ueno K."/>
            <person name="Yamada L."/>
            <person name="Matsumoto J."/>
            <person name="Wasserscheid J."/>
            <person name="Dewar K."/>
            <person name="Wiley G.B."/>
            <person name="Macmil S.L."/>
            <person name="Roe B.A."/>
            <person name="Zeller R.W."/>
            <person name="Hastings K.E."/>
            <person name="Lemaire P."/>
            <person name="Lindquist E."/>
            <person name="Endo T."/>
            <person name="Hotta K."/>
            <person name="Inaba K."/>
        </authorList>
    </citation>
    <scope>NUCLEOTIDE SEQUENCE [LARGE SCALE GENOMIC DNA]</scope>
    <source>
        <strain evidence="1">wild type</strain>
    </source>
</reference>
<evidence type="ECO:0000313" key="1">
    <source>
        <dbReference type="Ensembl" id="ENSCINP00000031212.1"/>
    </source>
</evidence>
<dbReference type="HOGENOM" id="CLU_2921905_0_0_1"/>
<evidence type="ECO:0000313" key="2">
    <source>
        <dbReference type="Proteomes" id="UP000008144"/>
    </source>
</evidence>
<dbReference type="EMBL" id="EAAA01001562">
    <property type="status" value="NOT_ANNOTATED_CDS"/>
    <property type="molecule type" value="Genomic_DNA"/>
</dbReference>
<name>H2XNH9_CIOIN</name>
<reference evidence="1" key="4">
    <citation type="submission" date="2025-09" db="UniProtKB">
        <authorList>
            <consortium name="Ensembl"/>
        </authorList>
    </citation>
    <scope>IDENTIFICATION</scope>
</reference>
<dbReference type="AlphaFoldDB" id="H2XNH9"/>
<reference evidence="1" key="3">
    <citation type="submission" date="2025-08" db="UniProtKB">
        <authorList>
            <consortium name="Ensembl"/>
        </authorList>
    </citation>
    <scope>IDENTIFICATION</scope>
</reference>
<accession>H2XNH9</accession>